<organism evidence="1 2">
    <name type="scientific">Xanthomonas bonasiae</name>
    <dbReference type="NCBI Taxonomy" id="2810351"/>
    <lineage>
        <taxon>Bacteria</taxon>
        <taxon>Pseudomonadati</taxon>
        <taxon>Pseudomonadota</taxon>
        <taxon>Gammaproteobacteria</taxon>
        <taxon>Lysobacterales</taxon>
        <taxon>Lysobacteraceae</taxon>
        <taxon>Xanthomonas</taxon>
    </lineage>
</organism>
<gene>
    <name evidence="1" type="ORF">JR064_03735</name>
</gene>
<protein>
    <submittedName>
        <fullName evidence="1">Uncharacterized protein</fullName>
    </submittedName>
</protein>
<keyword evidence="2" id="KW-1185">Reference proteome</keyword>
<name>A0ABS3B112_9XANT</name>
<evidence type="ECO:0000313" key="2">
    <source>
        <dbReference type="Proteomes" id="UP000695802"/>
    </source>
</evidence>
<accession>A0ABS3B112</accession>
<dbReference type="Proteomes" id="UP000695802">
    <property type="component" value="Unassembled WGS sequence"/>
</dbReference>
<comment type="caution">
    <text evidence="1">The sequence shown here is derived from an EMBL/GenBank/DDBJ whole genome shotgun (WGS) entry which is preliminary data.</text>
</comment>
<dbReference type="RefSeq" id="WP_206228852.1">
    <property type="nucleotide sequence ID" value="NZ_JAFIWB010000002.1"/>
</dbReference>
<sequence length="78" mass="8823">MRPPLRLDRERGRAAMSRRALPKCPGIGAAAGRFPRSIQVRLHQARPTHAWLPLHFLRGHVHAADTDEACMPAAVWRR</sequence>
<dbReference type="EMBL" id="JAFIWB010000002">
    <property type="protein sequence ID" value="MBN6101275.1"/>
    <property type="molecule type" value="Genomic_DNA"/>
</dbReference>
<proteinExistence type="predicted"/>
<evidence type="ECO:0000313" key="1">
    <source>
        <dbReference type="EMBL" id="MBN6101275.1"/>
    </source>
</evidence>
<reference evidence="1 2" key="1">
    <citation type="submission" date="2021-02" db="EMBL/GenBank/DDBJ databases">
        <title>Taxonomically Unique Crown Gall-Associated Xanthomonas Stains Have Deficiency in Virulence Repertories.</title>
        <authorList>
            <person name="Mafakheri H."/>
            <person name="Taghavi S.M."/>
            <person name="Dimkic I."/>
            <person name="Nemanja K."/>
            <person name="Osdaghi E."/>
        </authorList>
    </citation>
    <scope>NUCLEOTIDE SEQUENCE [LARGE SCALE GENOMIC DNA]</scope>
    <source>
        <strain evidence="1 2">FX4</strain>
    </source>
</reference>